<organism evidence="2">
    <name type="scientific">Pyrodinium bahamense</name>
    <dbReference type="NCBI Taxonomy" id="73915"/>
    <lineage>
        <taxon>Eukaryota</taxon>
        <taxon>Sar</taxon>
        <taxon>Alveolata</taxon>
        <taxon>Dinophyceae</taxon>
        <taxon>Gonyaulacales</taxon>
        <taxon>Pyrocystaceae</taxon>
        <taxon>Pyrodinium</taxon>
    </lineage>
</organism>
<dbReference type="AlphaFoldDB" id="A0A7R9ZX45"/>
<accession>A0A7R9ZX45</accession>
<keyword evidence="1" id="KW-0472">Membrane</keyword>
<gene>
    <name evidence="2" type="ORF">PBAH0796_LOCUS2383</name>
</gene>
<feature type="transmembrane region" description="Helical" evidence="1">
    <location>
        <begin position="21"/>
        <end position="42"/>
    </location>
</feature>
<dbReference type="EMBL" id="HBEG01004019">
    <property type="protein sequence ID" value="CAD8346645.1"/>
    <property type="molecule type" value="Transcribed_RNA"/>
</dbReference>
<keyword evidence="1" id="KW-0812">Transmembrane</keyword>
<feature type="transmembrane region" description="Helical" evidence="1">
    <location>
        <begin position="140"/>
        <end position="160"/>
    </location>
</feature>
<protein>
    <submittedName>
        <fullName evidence="2">Uncharacterized protein</fullName>
    </submittedName>
</protein>
<reference evidence="2" key="1">
    <citation type="submission" date="2021-01" db="EMBL/GenBank/DDBJ databases">
        <authorList>
            <person name="Corre E."/>
            <person name="Pelletier E."/>
            <person name="Niang G."/>
            <person name="Scheremetjew M."/>
            <person name="Finn R."/>
            <person name="Kale V."/>
            <person name="Holt S."/>
            <person name="Cochrane G."/>
            <person name="Meng A."/>
            <person name="Brown T."/>
            <person name="Cohen L."/>
        </authorList>
    </citation>
    <scope>NUCLEOTIDE SEQUENCE</scope>
    <source>
        <strain evidence="2">Pbaha01</strain>
    </source>
</reference>
<proteinExistence type="predicted"/>
<keyword evidence="1" id="KW-1133">Transmembrane helix</keyword>
<evidence type="ECO:0000313" key="2">
    <source>
        <dbReference type="EMBL" id="CAD8346645.1"/>
    </source>
</evidence>
<sequence>MALSQIDGGKHGLVRNRHQRVHSLSLVLVTAALTSLAVSRTITEGTMVQMPLDVKRQPSHVQGLESSSSNHKTGLALLSVTAVDLSMASIAQAESLQVGETYYNMDAVGAAAGTDPSRLVEQPPAIQVVQAFQDFVTELLLPYLLGLTFVYGVALTFGLVEGPFDSGKR</sequence>
<name>A0A7R9ZX45_9DINO</name>
<evidence type="ECO:0000256" key="1">
    <source>
        <dbReference type="SAM" id="Phobius"/>
    </source>
</evidence>